<sequence>MGSKRKRKDKDVSAVAPAAKRQQKDWRKTPTDAAPTPPLIETFPFLDNPRGPDLKREVQLYDKLGSEDDLERLGAASAIVSGLLGENGVAESTLQKHLERRLFRGLASGRKGSRLGFSVVLTEIISELFGQKNLSAEKYPNLSFDEVLGILVAKTKPEGDLSGQEEKDHHLGLLFGLESFVESKTLFGTDGRWNDILDKLLGLSKKKPWIREECGWVIVKALAQMDQLQAEYTLEQLCDAGLAVSPEGVGIWITARNGFPDMKFPSKPWGHSGKPLGHLKTLAKALKESSSVNESVKEKKQAAQTGSWNSKLHFVWNIILAQYAKEAAAEGNSPDFENFWKVAVDENLFSSTASPERKFWGFLLFQRLFLDYSSFSLLIPSIFSHNLVLCLINQLQGTDRLLNRAADKSLKVLIQAAEADSSIMVAALPHLINRYGTYNFDTATKTKTIEKLLGTVDDSNATSVINILLEPIFSITGTDSPKQADMRRQLFGDYLLSIIRRANLQDNSRNLSWVKETALPAIANIAYCEDARFQPSISPKIRGLSRDRLMACFAHLLPDLKGYSFPCDVVKTIKPDAVKMDAMITEAKDGAVSKMDKILKKIKKADAQDKAPLQALALLYSLVIFQLYNGEPEAVSIIDDMKLFYDKLIRNKDNEDSEVEASEILVELLLSFISKPSALLRKVSQHVFTSFMGHITAEGLKLITNVLESSENLRGQQEMFDQEPEDGEQLGDDSDVEMDSDVEVVDMNGEEGHLTTNLEENDEESEEDENSDEEESGEEDDEAAKQLDAALAQALGTYSLDQDANEESDSDADMTDSEMMALDSKLVEIFSQRKKTTKPKQEQKEAKENVVNFKSRVLDLLELFVKKQPGNPLAFGLLLPLLQLIRTTKTKKLAERASGIIHSFQQAAKKNGKTAEEVDVSEQIKLMKAIHLEASKDPSHMFAKATSTSSLMIASSCYRSDKGCLKKLIAVYGDTQGSWVEDKVKMPPTMFNDWVNWCQSHANA</sequence>
<dbReference type="EMBL" id="QGMK01000829">
    <property type="protein sequence ID" value="TVY78175.1"/>
    <property type="molecule type" value="Genomic_DNA"/>
</dbReference>
<dbReference type="PANTHER" id="PTHR13213">
    <property type="entry name" value="MYB-BINDING PROTEIN 1A FAMILY MEMBER"/>
    <property type="match status" value="1"/>
</dbReference>
<gene>
    <name evidence="5" type="primary">pol5</name>
    <name evidence="5" type="ORF">LSUE1_G007544</name>
</gene>
<dbReference type="AlphaFoldDB" id="A0A8T9C4C3"/>
<evidence type="ECO:0000313" key="6">
    <source>
        <dbReference type="Proteomes" id="UP000469558"/>
    </source>
</evidence>
<reference evidence="5 6" key="1">
    <citation type="submission" date="2018-05" db="EMBL/GenBank/DDBJ databases">
        <title>Genome sequencing and assembly of the regulated plant pathogen Lachnellula willkommii and related sister species for the development of diagnostic species identification markers.</title>
        <authorList>
            <person name="Giroux E."/>
            <person name="Bilodeau G."/>
        </authorList>
    </citation>
    <scope>NUCLEOTIDE SEQUENCE [LARGE SCALE GENOMIC DNA]</scope>
    <source>
        <strain evidence="5 6">CBS 268.59</strain>
    </source>
</reference>
<keyword evidence="3" id="KW-0539">Nucleus</keyword>
<evidence type="ECO:0000256" key="1">
    <source>
        <dbReference type="ARBA" id="ARBA00004123"/>
    </source>
</evidence>
<dbReference type="GO" id="GO:0006355">
    <property type="term" value="P:regulation of DNA-templated transcription"/>
    <property type="evidence" value="ECO:0007669"/>
    <property type="project" value="InterPro"/>
</dbReference>
<feature type="compositionally biased region" description="Acidic residues" evidence="4">
    <location>
        <begin position="759"/>
        <end position="782"/>
    </location>
</feature>
<evidence type="ECO:0000256" key="4">
    <source>
        <dbReference type="SAM" id="MobiDB-lite"/>
    </source>
</evidence>
<dbReference type="SUPFAM" id="SSF48371">
    <property type="entry name" value="ARM repeat"/>
    <property type="match status" value="1"/>
</dbReference>
<comment type="similarity">
    <text evidence="2">Belongs to the MYBBP1A family.</text>
</comment>
<name>A0A8T9C4C3_9HELO</name>
<feature type="region of interest" description="Disordered" evidence="4">
    <location>
        <begin position="1"/>
        <end position="40"/>
    </location>
</feature>
<dbReference type="Pfam" id="PF04931">
    <property type="entry name" value="DNA_pol_phi"/>
    <property type="match status" value="1"/>
</dbReference>
<feature type="region of interest" description="Disordered" evidence="4">
    <location>
        <begin position="747"/>
        <end position="784"/>
    </location>
</feature>
<dbReference type="InterPro" id="IPR007015">
    <property type="entry name" value="DNA_pol_V/MYBBP1A"/>
</dbReference>
<dbReference type="GO" id="GO:0005730">
    <property type="term" value="C:nucleolus"/>
    <property type="evidence" value="ECO:0007669"/>
    <property type="project" value="InterPro"/>
</dbReference>
<dbReference type="GO" id="GO:0000182">
    <property type="term" value="F:rDNA binding"/>
    <property type="evidence" value="ECO:0007669"/>
    <property type="project" value="TreeGrafter"/>
</dbReference>
<organism evidence="5 6">
    <name type="scientific">Lachnellula suecica</name>
    <dbReference type="NCBI Taxonomy" id="602035"/>
    <lineage>
        <taxon>Eukaryota</taxon>
        <taxon>Fungi</taxon>
        <taxon>Dikarya</taxon>
        <taxon>Ascomycota</taxon>
        <taxon>Pezizomycotina</taxon>
        <taxon>Leotiomycetes</taxon>
        <taxon>Helotiales</taxon>
        <taxon>Lachnaceae</taxon>
        <taxon>Lachnellula</taxon>
    </lineage>
</organism>
<dbReference type="PANTHER" id="PTHR13213:SF2">
    <property type="entry name" value="MYB-BINDING PROTEIN 1A"/>
    <property type="match status" value="1"/>
</dbReference>
<comment type="subcellular location">
    <subcellularLocation>
        <location evidence="1">Nucleus</location>
    </subcellularLocation>
</comment>
<dbReference type="InterPro" id="IPR016024">
    <property type="entry name" value="ARM-type_fold"/>
</dbReference>
<evidence type="ECO:0000256" key="3">
    <source>
        <dbReference type="ARBA" id="ARBA00023242"/>
    </source>
</evidence>
<protein>
    <submittedName>
        <fullName evidence="5">DNA polymerase V</fullName>
    </submittedName>
</protein>
<accession>A0A8T9C4C3</accession>
<keyword evidence="6" id="KW-1185">Reference proteome</keyword>
<comment type="caution">
    <text evidence="5">The sequence shown here is derived from an EMBL/GenBank/DDBJ whole genome shotgun (WGS) entry which is preliminary data.</text>
</comment>
<proteinExistence type="inferred from homology"/>
<dbReference type="OrthoDB" id="342531at2759"/>
<evidence type="ECO:0000256" key="2">
    <source>
        <dbReference type="ARBA" id="ARBA00006809"/>
    </source>
</evidence>
<evidence type="ECO:0000313" key="5">
    <source>
        <dbReference type="EMBL" id="TVY78175.1"/>
    </source>
</evidence>
<dbReference type="Proteomes" id="UP000469558">
    <property type="component" value="Unassembled WGS sequence"/>
</dbReference>